<reference evidence="2 4" key="1">
    <citation type="submission" date="2013-02" db="EMBL/GenBank/DDBJ databases">
        <title>The Genome Sequence of Acinetobacter sp. ANC 3862.</title>
        <authorList>
            <consortium name="The Broad Institute Genome Sequencing Platform"/>
            <consortium name="The Broad Institute Genome Sequencing Center for Infectious Disease"/>
            <person name="Cerqueira G."/>
            <person name="Feldgarden M."/>
            <person name="Courvalin P."/>
            <person name="Perichon B."/>
            <person name="Grillot-Courvalin C."/>
            <person name="Clermont D."/>
            <person name="Rocha E."/>
            <person name="Yoon E.-J."/>
            <person name="Nemec A."/>
            <person name="Walker B."/>
            <person name="Young S.K."/>
            <person name="Zeng Q."/>
            <person name="Gargeya S."/>
            <person name="Fitzgerald M."/>
            <person name="Haas B."/>
            <person name="Abouelleil A."/>
            <person name="Alvarado L."/>
            <person name="Arachchi H.M."/>
            <person name="Berlin A.M."/>
            <person name="Chapman S.B."/>
            <person name="Dewar J."/>
            <person name="Goldberg J."/>
            <person name="Griggs A."/>
            <person name="Gujja S."/>
            <person name="Hansen M."/>
            <person name="Howarth C."/>
            <person name="Imamovic A."/>
            <person name="Larimer J."/>
            <person name="McCowan C."/>
            <person name="Murphy C."/>
            <person name="Neiman D."/>
            <person name="Pearson M."/>
            <person name="Priest M."/>
            <person name="Roberts A."/>
            <person name="Saif S."/>
            <person name="Shea T."/>
            <person name="Sisk P."/>
            <person name="Sykes S."/>
            <person name="Wortman J."/>
            <person name="Nusbaum C."/>
            <person name="Birren B."/>
        </authorList>
    </citation>
    <scope>NUCLEOTIDE SEQUENCE [LARGE SCALE GENOMIC DNA]</scope>
    <source>
        <strain evidence="2 4">ANC 3862</strain>
    </source>
</reference>
<proteinExistence type="predicted"/>
<organism evidence="2 4">
    <name type="scientific">Acinetobacter modestus</name>
    <dbReference type="NCBI Taxonomy" id="1776740"/>
    <lineage>
        <taxon>Bacteria</taxon>
        <taxon>Pseudomonadati</taxon>
        <taxon>Pseudomonadota</taxon>
        <taxon>Gammaproteobacteria</taxon>
        <taxon>Moraxellales</taxon>
        <taxon>Moraxellaceae</taxon>
        <taxon>Acinetobacter</taxon>
    </lineage>
</organism>
<name>N8PP58_9GAMM</name>
<evidence type="ECO:0000313" key="1">
    <source>
        <dbReference type="EMBL" id="ENU28346.1"/>
    </source>
</evidence>
<accession>N9MZZ8</accession>
<dbReference type="AlphaFoldDB" id="N8PP58"/>
<evidence type="ECO:0000313" key="3">
    <source>
        <dbReference type="Proteomes" id="UP000013190"/>
    </source>
</evidence>
<evidence type="ECO:0000313" key="2">
    <source>
        <dbReference type="EMBL" id="ENW98850.1"/>
    </source>
</evidence>
<comment type="caution">
    <text evidence="2">The sequence shown here is derived from an EMBL/GenBank/DDBJ whole genome shotgun (WGS) entry which is preliminary data.</text>
</comment>
<dbReference type="EMBL" id="APOJ01000015">
    <property type="protein sequence ID" value="ENU28346.1"/>
    <property type="molecule type" value="Genomic_DNA"/>
</dbReference>
<dbReference type="EMBL" id="APRP01000031">
    <property type="protein sequence ID" value="ENW98850.1"/>
    <property type="molecule type" value="Genomic_DNA"/>
</dbReference>
<dbReference type="Proteomes" id="UP000013190">
    <property type="component" value="Unassembled WGS sequence"/>
</dbReference>
<dbReference type="Proteomes" id="UP000013248">
    <property type="component" value="Unassembled WGS sequence"/>
</dbReference>
<protein>
    <submittedName>
        <fullName evidence="2">Uncharacterized protein</fullName>
    </submittedName>
</protein>
<dbReference type="STRING" id="1217705.F900_02938"/>
<gene>
    <name evidence="2" type="ORF">F900_02938</name>
    <name evidence="1" type="ORF">F992_00459</name>
</gene>
<reference evidence="1 3" key="3">
    <citation type="journal article" date="2016" name="Int. J. Syst. Evol. Microbiol.">
        <title>Taxonomy of haemolytic and/or proteolytic strains of the genus Acinetobacter with the proposal of Acinetobacter courvalinii sp. nov. (genomic species 14 sensu Bouvet &amp; Jeanjean), Acinetobacter dispersus sp. nov. (genomic species 17), Acinetobacter modestus sp. nov., Acinetobacter proteolyticus sp. nov. and Acinetobacter vivianii sp. nov.</title>
        <authorList>
            <person name="Nemec A."/>
            <person name="Radolfova-Krizova L."/>
            <person name="Maixnerova M."/>
            <person name="Vrestiakova E."/>
            <person name="Jezek P."/>
            <person name="Sedo O."/>
        </authorList>
    </citation>
    <scope>NUCLEOTIDE SEQUENCE [LARGE SCALE GENOMIC DNA]</scope>
    <source>
        <strain evidence="1 3">NIPH 236</strain>
    </source>
</reference>
<sequence>MFKNMAADLMGTSDIGKIIEPKDYDKRILMTIFSMKTMKKFSF</sequence>
<keyword evidence="3" id="KW-1185">Reference proteome</keyword>
<evidence type="ECO:0000313" key="4">
    <source>
        <dbReference type="Proteomes" id="UP000013248"/>
    </source>
</evidence>
<dbReference type="HOGENOM" id="CLU_3228284_0_0_6"/>
<accession>N8PP58</accession>
<reference evidence="3" key="2">
    <citation type="submission" date="2013-02" db="EMBL/GenBank/DDBJ databases">
        <title>The Genome Sequence of Acinetobacter sp. NIPH 236.</title>
        <authorList>
            <consortium name="The Broad Institute Genome Sequencing Platform"/>
            <consortium name="The Broad Institute Genome Sequencing Center for Infectious Disease"/>
            <person name="Cerqueira G."/>
            <person name="Feldgarden M."/>
            <person name="Courvalin P."/>
            <person name="Perichon B."/>
            <person name="Grillot-Courvalin C."/>
            <person name="Clermont D."/>
            <person name="Rocha E."/>
            <person name="Yoon E.-J."/>
            <person name="Nemec A."/>
            <person name="Walker B."/>
            <person name="Young S.K."/>
            <person name="Zeng Q."/>
            <person name="Gargeya S."/>
            <person name="Fitzgerald M."/>
            <person name="Haas B."/>
            <person name="Abouelleil A."/>
            <person name="Alvarado L."/>
            <person name="Arachchi H.M."/>
            <person name="Berlin A.M."/>
            <person name="Chapman S.B."/>
            <person name="Dewar J."/>
            <person name="Goldberg J."/>
            <person name="Griggs A."/>
            <person name="Gujja S."/>
            <person name="Hansen M."/>
            <person name="Howarth C."/>
            <person name="Imamovic A."/>
            <person name="Larimer J."/>
            <person name="McCowan C."/>
            <person name="Murphy C."/>
            <person name="Neiman D."/>
            <person name="Pearson M."/>
            <person name="Priest M."/>
            <person name="Roberts A."/>
            <person name="Saif S."/>
            <person name="Shea T."/>
            <person name="Sisk P."/>
            <person name="Sykes S."/>
            <person name="Wortman J."/>
            <person name="Nusbaum C."/>
            <person name="Birren B."/>
        </authorList>
    </citation>
    <scope>NUCLEOTIDE SEQUENCE [LARGE SCALE GENOMIC DNA]</scope>
    <source>
        <strain evidence="3">NIPH 236</strain>
    </source>
</reference>